<evidence type="ECO:0000259" key="7">
    <source>
        <dbReference type="Pfam" id="PF00266"/>
    </source>
</evidence>
<dbReference type="OrthoDB" id="9801272at2"/>
<dbReference type="EC" id="1.4.4.2" evidence="2"/>
<dbReference type="InterPro" id="IPR015422">
    <property type="entry name" value="PyrdxlP-dep_Trfase_small"/>
</dbReference>
<proteinExistence type="predicted"/>
<dbReference type="AlphaFoldDB" id="A0A2C9D3B4"/>
<dbReference type="InterPro" id="IPR020581">
    <property type="entry name" value="GDC_P"/>
</dbReference>
<dbReference type="Gene3D" id="6.20.440.10">
    <property type="match status" value="1"/>
</dbReference>
<comment type="catalytic activity">
    <reaction evidence="5">
        <text>N(6)-[(R)-lipoyl]-L-lysyl-[glycine-cleavage complex H protein] + glycine + H(+) = N(6)-[(R)-S(8)-aminomethyldihydrolipoyl]-L-lysyl-[glycine-cleavage complex H protein] + CO2</text>
        <dbReference type="Rhea" id="RHEA:24304"/>
        <dbReference type="Rhea" id="RHEA-COMP:10494"/>
        <dbReference type="Rhea" id="RHEA-COMP:10495"/>
        <dbReference type="ChEBI" id="CHEBI:15378"/>
        <dbReference type="ChEBI" id="CHEBI:16526"/>
        <dbReference type="ChEBI" id="CHEBI:57305"/>
        <dbReference type="ChEBI" id="CHEBI:83099"/>
        <dbReference type="ChEBI" id="CHEBI:83143"/>
        <dbReference type="EC" id="1.4.4.2"/>
    </reaction>
</comment>
<gene>
    <name evidence="9" type="primary">gcvPB</name>
    <name evidence="9" type="ORF">HDIA_1251</name>
</gene>
<dbReference type="FunFam" id="3.40.640.10:FF:000224">
    <property type="entry name" value="Probable glycine dehydrogenase (decarboxylating) subunit 2"/>
    <property type="match status" value="1"/>
</dbReference>
<feature type="region of interest" description="Disordered" evidence="6">
    <location>
        <begin position="499"/>
        <end position="525"/>
    </location>
</feature>
<dbReference type="PANTHER" id="PTHR11773">
    <property type="entry name" value="GLYCINE DEHYDROGENASE, DECARBOXYLATING"/>
    <property type="match status" value="1"/>
</dbReference>
<dbReference type="GO" id="GO:0016594">
    <property type="term" value="F:glycine binding"/>
    <property type="evidence" value="ECO:0007669"/>
    <property type="project" value="TreeGrafter"/>
</dbReference>
<dbReference type="GO" id="GO:0030170">
    <property type="term" value="F:pyridoxal phosphate binding"/>
    <property type="evidence" value="ECO:0007669"/>
    <property type="project" value="TreeGrafter"/>
</dbReference>
<comment type="function">
    <text evidence="1">The glycine cleavage system catalyzes the degradation of glycine. The P protein binds the alpha-amino group of glycine through its pyridoxal phosphate cofactor; CO(2) is released and the remaining methylamine moiety is then transferred to the lipoamide cofactor of the H protein.</text>
</comment>
<keyword evidence="10" id="KW-1185">Reference proteome</keyword>
<dbReference type="KEGG" id="hdi:HDIA_1251"/>
<dbReference type="InterPro" id="IPR015424">
    <property type="entry name" value="PyrdxlP-dep_Trfase"/>
</dbReference>
<dbReference type="NCBIfam" id="NF003346">
    <property type="entry name" value="PRK04366.1"/>
    <property type="match status" value="1"/>
</dbReference>
<dbReference type="GO" id="GO:0005829">
    <property type="term" value="C:cytosol"/>
    <property type="evidence" value="ECO:0007669"/>
    <property type="project" value="TreeGrafter"/>
</dbReference>
<evidence type="ECO:0000313" key="9">
    <source>
        <dbReference type="EMBL" id="SON54792.1"/>
    </source>
</evidence>
<dbReference type="Pfam" id="PF21478">
    <property type="entry name" value="GcvP2_C"/>
    <property type="match status" value="1"/>
</dbReference>
<accession>A0A2C9D3B4</accession>
<feature type="domain" description="Glycine dehydrogenase C-terminal" evidence="8">
    <location>
        <begin position="380"/>
        <end position="480"/>
    </location>
</feature>
<keyword evidence="3" id="KW-0663">Pyridoxal phosphate</keyword>
<name>A0A2C9D3B4_9HYPH</name>
<dbReference type="GO" id="GO:0005960">
    <property type="term" value="C:glycine cleavage complex"/>
    <property type="evidence" value="ECO:0007669"/>
    <property type="project" value="TreeGrafter"/>
</dbReference>
<evidence type="ECO:0000256" key="1">
    <source>
        <dbReference type="ARBA" id="ARBA00003788"/>
    </source>
</evidence>
<evidence type="ECO:0000259" key="8">
    <source>
        <dbReference type="Pfam" id="PF21478"/>
    </source>
</evidence>
<dbReference type="EMBL" id="LT960614">
    <property type="protein sequence ID" value="SON54792.1"/>
    <property type="molecule type" value="Genomic_DNA"/>
</dbReference>
<dbReference type="Gene3D" id="3.90.1150.10">
    <property type="entry name" value="Aspartate Aminotransferase, domain 1"/>
    <property type="match status" value="1"/>
</dbReference>
<dbReference type="Gene3D" id="3.40.640.10">
    <property type="entry name" value="Type I PLP-dependent aspartate aminotransferase-like (Major domain)"/>
    <property type="match status" value="1"/>
</dbReference>
<dbReference type="SUPFAM" id="SSF53383">
    <property type="entry name" value="PLP-dependent transferases"/>
    <property type="match status" value="1"/>
</dbReference>
<evidence type="ECO:0000256" key="5">
    <source>
        <dbReference type="ARBA" id="ARBA00049026"/>
    </source>
</evidence>
<evidence type="ECO:0000256" key="4">
    <source>
        <dbReference type="ARBA" id="ARBA00023002"/>
    </source>
</evidence>
<dbReference type="GO" id="GO:0019464">
    <property type="term" value="P:glycine decarboxylation via glycine cleavage system"/>
    <property type="evidence" value="ECO:0007669"/>
    <property type="project" value="TreeGrafter"/>
</dbReference>
<sequence>MTMNSIGRPTAPSATTGTDVETFTGNRGLDIEDGLIFEVGRNDVTGVDVPETPKVASRLGAHARKTPIDLPGLKEPETMRHYVRLSRQNYAIDLGVYPLGSCTMKHNPRLNEKMARLPGFADVHPLQPLATVPGAIELIADCGRWLLELTGMSSVAMSPKAGAHGEACGMMAIKAALTARGESRSIVLVPESAHGTNPATAALLGYKVVAIPAREDGTVDVEAVKAKLSSDVAALMLTNPNTCGLFERDIVAIAEAVHEAGAYFYADGANFNAIMGKVRPGDLGVDAMHINLHKTFSTPHGGGGPGAGPVVLSEKLAPFAPVPFVRFDADGKAEFIETRKQAGDTATPFGRIAAFHGQMGMFVRALAYMMSHGSDGLKQAAEDAVLNANYVKARLKDVMSLPFGDRHVMHEALFDDSFLEGTGVTTLDFAKAMIDEGFHPMTMYFPLVVHGAMLIEPTESESKAGLDQFVGALRSLVARAKAGDAESFKAAPIHAPRRRLDETRAARHPILKWTGERPEQQEAAE</sequence>
<feature type="region of interest" description="Disordered" evidence="6">
    <location>
        <begin position="1"/>
        <end position="25"/>
    </location>
</feature>
<evidence type="ECO:0000256" key="3">
    <source>
        <dbReference type="ARBA" id="ARBA00022898"/>
    </source>
</evidence>
<evidence type="ECO:0000313" key="10">
    <source>
        <dbReference type="Proteomes" id="UP000223606"/>
    </source>
</evidence>
<dbReference type="Pfam" id="PF00266">
    <property type="entry name" value="Aminotran_5"/>
    <property type="match status" value="1"/>
</dbReference>
<feature type="compositionally biased region" description="Basic and acidic residues" evidence="6">
    <location>
        <begin position="514"/>
        <end position="525"/>
    </location>
</feature>
<keyword evidence="4 9" id="KW-0560">Oxidoreductase</keyword>
<protein>
    <recommendedName>
        <fullName evidence="2">glycine dehydrogenase (aminomethyl-transferring)</fullName>
        <ecNumber evidence="2">1.4.4.2</ecNumber>
    </recommendedName>
</protein>
<reference evidence="10" key="1">
    <citation type="submission" date="2017-09" db="EMBL/GenBank/DDBJ databases">
        <title>Genome sequence of Nannocystis excedens DSM 71.</title>
        <authorList>
            <person name="Blom J."/>
        </authorList>
    </citation>
    <scope>NUCLEOTIDE SEQUENCE [LARGE SCALE GENOMIC DNA]</scope>
    <source>
        <strain evidence="10">type strain: E19</strain>
    </source>
</reference>
<dbReference type="InterPro" id="IPR049316">
    <property type="entry name" value="GDC-P_C"/>
</dbReference>
<evidence type="ECO:0000256" key="6">
    <source>
        <dbReference type="SAM" id="MobiDB-lite"/>
    </source>
</evidence>
<dbReference type="RefSeq" id="WP_099555370.1">
    <property type="nucleotide sequence ID" value="NZ_LT960614.1"/>
</dbReference>
<evidence type="ECO:0000256" key="2">
    <source>
        <dbReference type="ARBA" id="ARBA00012134"/>
    </source>
</evidence>
<dbReference type="Proteomes" id="UP000223606">
    <property type="component" value="Chromosome 1"/>
</dbReference>
<dbReference type="InterPro" id="IPR015421">
    <property type="entry name" value="PyrdxlP-dep_Trfase_major"/>
</dbReference>
<dbReference type="GO" id="GO:0004375">
    <property type="term" value="F:glycine dehydrogenase (decarboxylating) activity"/>
    <property type="evidence" value="ECO:0007669"/>
    <property type="project" value="UniProtKB-EC"/>
</dbReference>
<organism evidence="9 10">
    <name type="scientific">Hartmannibacter diazotrophicus</name>
    <dbReference type="NCBI Taxonomy" id="1482074"/>
    <lineage>
        <taxon>Bacteria</taxon>
        <taxon>Pseudomonadati</taxon>
        <taxon>Pseudomonadota</taxon>
        <taxon>Alphaproteobacteria</taxon>
        <taxon>Hyphomicrobiales</taxon>
        <taxon>Pleomorphomonadaceae</taxon>
        <taxon>Hartmannibacter</taxon>
    </lineage>
</organism>
<feature type="domain" description="Aminotransferase class V" evidence="7">
    <location>
        <begin position="171"/>
        <end position="301"/>
    </location>
</feature>
<dbReference type="PANTHER" id="PTHR11773:SF1">
    <property type="entry name" value="GLYCINE DEHYDROGENASE (DECARBOXYLATING), MITOCHONDRIAL"/>
    <property type="match status" value="1"/>
</dbReference>
<dbReference type="InterPro" id="IPR000192">
    <property type="entry name" value="Aminotrans_V_dom"/>
</dbReference>